<dbReference type="STRING" id="7395.A0A1A9VBQ2"/>
<dbReference type="InterPro" id="IPR001632">
    <property type="entry name" value="WD40_G-protein_beta-like"/>
</dbReference>
<name>A0A1A9VBQ2_GLOAU</name>
<organism evidence="8 9">
    <name type="scientific">Glossina austeni</name>
    <name type="common">Savannah tsetse fly</name>
    <dbReference type="NCBI Taxonomy" id="7395"/>
    <lineage>
        <taxon>Eukaryota</taxon>
        <taxon>Metazoa</taxon>
        <taxon>Ecdysozoa</taxon>
        <taxon>Arthropoda</taxon>
        <taxon>Hexapoda</taxon>
        <taxon>Insecta</taxon>
        <taxon>Pterygota</taxon>
        <taxon>Neoptera</taxon>
        <taxon>Endopterygota</taxon>
        <taxon>Diptera</taxon>
        <taxon>Brachycera</taxon>
        <taxon>Muscomorpha</taxon>
        <taxon>Hippoboscoidea</taxon>
        <taxon>Glossinidae</taxon>
        <taxon>Glossina</taxon>
    </lineage>
</organism>
<keyword evidence="9" id="KW-1185">Reference proteome</keyword>
<dbReference type="PANTHER" id="PTHR19848">
    <property type="entry name" value="WD40 REPEAT PROTEIN"/>
    <property type="match status" value="1"/>
</dbReference>
<keyword evidence="2 6" id="KW-0853">WD repeat</keyword>
<dbReference type="PRINTS" id="PR00320">
    <property type="entry name" value="GPROTEINBRPT"/>
</dbReference>
<evidence type="ECO:0000256" key="2">
    <source>
        <dbReference type="ARBA" id="ARBA00022574"/>
    </source>
</evidence>
<dbReference type="PROSITE" id="PS00678">
    <property type="entry name" value="WD_REPEATS_1"/>
    <property type="match status" value="2"/>
</dbReference>
<evidence type="ECO:0000256" key="3">
    <source>
        <dbReference type="ARBA" id="ARBA00022737"/>
    </source>
</evidence>
<comment type="similarity">
    <text evidence="5">Belongs to the NLE1/RSA4 family.</text>
</comment>
<dbReference type="Proteomes" id="UP000078200">
    <property type="component" value="Unassembled WGS sequence"/>
</dbReference>
<dbReference type="GO" id="GO:0000027">
    <property type="term" value="P:ribosomal large subunit assembly"/>
    <property type="evidence" value="ECO:0007669"/>
    <property type="project" value="TreeGrafter"/>
</dbReference>
<dbReference type="SUPFAM" id="SSF50998">
    <property type="entry name" value="Quinoprotein alcohol dehydrogenase-like"/>
    <property type="match status" value="1"/>
</dbReference>
<dbReference type="InterPro" id="IPR001680">
    <property type="entry name" value="WD40_rpt"/>
</dbReference>
<dbReference type="EnsemblMetazoa" id="GAUT032155-RA">
    <property type="protein sequence ID" value="GAUT032155-PA"/>
    <property type="gene ID" value="GAUT032155"/>
</dbReference>
<feature type="repeat" description="WD" evidence="6">
    <location>
        <begin position="118"/>
        <end position="159"/>
    </location>
</feature>
<comment type="subcellular location">
    <subcellularLocation>
        <location evidence="1">Nucleus</location>
        <location evidence="1">Nucleolus</location>
    </subcellularLocation>
</comment>
<feature type="repeat" description="WD" evidence="6">
    <location>
        <begin position="203"/>
        <end position="249"/>
    </location>
</feature>
<dbReference type="AlphaFoldDB" id="A0A1A9VBQ2"/>
<dbReference type="Pfam" id="PF08154">
    <property type="entry name" value="NLE"/>
    <property type="match status" value="1"/>
</dbReference>
<evidence type="ECO:0000313" key="9">
    <source>
        <dbReference type="Proteomes" id="UP000078200"/>
    </source>
</evidence>
<feature type="repeat" description="WD" evidence="6">
    <location>
        <begin position="374"/>
        <end position="415"/>
    </location>
</feature>
<keyword evidence="3" id="KW-0677">Repeat</keyword>
<dbReference type="FunFam" id="2.130.10.10:FF:000092">
    <property type="entry name" value="notchless protein homolog"/>
    <property type="match status" value="1"/>
</dbReference>
<feature type="repeat" description="WD" evidence="6">
    <location>
        <begin position="160"/>
        <end position="201"/>
    </location>
</feature>
<dbReference type="InterPro" id="IPR011047">
    <property type="entry name" value="Quinoprotein_ADH-like_sf"/>
</dbReference>
<proteinExistence type="inferred from homology"/>
<evidence type="ECO:0000256" key="1">
    <source>
        <dbReference type="ARBA" id="ARBA00004604"/>
    </source>
</evidence>
<feature type="repeat" description="WD" evidence="6">
    <location>
        <begin position="458"/>
        <end position="491"/>
    </location>
</feature>
<feature type="repeat" description="WD" evidence="6">
    <location>
        <begin position="416"/>
        <end position="457"/>
    </location>
</feature>
<dbReference type="VEuPathDB" id="VectorBase:GAUT032155"/>
<dbReference type="GO" id="GO:0007219">
    <property type="term" value="P:Notch signaling pathway"/>
    <property type="evidence" value="ECO:0007669"/>
    <property type="project" value="TreeGrafter"/>
</dbReference>
<dbReference type="InterPro" id="IPR019775">
    <property type="entry name" value="WD40_repeat_CS"/>
</dbReference>
<dbReference type="Gene3D" id="2.130.10.10">
    <property type="entry name" value="YVTN repeat-like/Quinoprotein amine dehydrogenase"/>
    <property type="match status" value="1"/>
</dbReference>
<protein>
    <recommendedName>
        <fullName evidence="7">NLE domain-containing protein</fullName>
    </recommendedName>
</protein>
<feature type="repeat" description="WD" evidence="6">
    <location>
        <begin position="250"/>
        <end position="280"/>
    </location>
</feature>
<dbReference type="PROSITE" id="PS50082">
    <property type="entry name" value="WD_REPEATS_2"/>
    <property type="match status" value="7"/>
</dbReference>
<dbReference type="InterPro" id="IPR015943">
    <property type="entry name" value="WD40/YVTN_repeat-like_dom_sf"/>
</dbReference>
<dbReference type="PRINTS" id="PR00319">
    <property type="entry name" value="GPROTEINB"/>
</dbReference>
<sequence length="491" mass="54543">MFKRAKLNDFDKADNELDERAPQTVQARLISDSGEEAGPPIDLPANVTVEQLGLICNALLKNEESTPYLFFIGDDEIKKTLDATLDLRSIDTEDTVNIVYQPQSVFKVRPVTRCTSSMPGHAEAVISIGFSPNGERLASGSGDTTVRLWDLSTETPHHTCAGHKQWVMCVAWSPDGHKLASACKAGTIIIWDPETGKQVGRTLCGHKKWINCLSWEPYHRNPDCRKLASASSDGDCRIWDIVLGQCIMVISGHTAAVTAVRWGGAGLIYSSSKDRTVKAWRSADGILCRTFSGHAHWVNNITLSTDYVLRTGPFHSVIDRNKRHTIDSKEEMQTMAFERYKNVCPDDTESLVSCSDDYTLYLWSANQNKCIERMTGHQNVVNDVKYSPDVKLIASASFDKSIRLWRAKDGKFLNTFRGHVQAVYTLAWSADSRLIVSGSKDSTLKVWSVQTKKLAQELPGHADEVFAVDWAPDGSRVASGGKDKVVKLWAY</sequence>
<feature type="domain" description="NLE" evidence="7">
    <location>
        <begin position="25"/>
        <end position="85"/>
    </location>
</feature>
<evidence type="ECO:0000256" key="4">
    <source>
        <dbReference type="ARBA" id="ARBA00023242"/>
    </source>
</evidence>
<evidence type="ECO:0000256" key="5">
    <source>
        <dbReference type="ARBA" id="ARBA00061016"/>
    </source>
</evidence>
<dbReference type="SMART" id="SM00320">
    <property type="entry name" value="WD40"/>
    <property type="match status" value="8"/>
</dbReference>
<dbReference type="GO" id="GO:0005730">
    <property type="term" value="C:nucleolus"/>
    <property type="evidence" value="ECO:0007669"/>
    <property type="project" value="UniProtKB-SubCell"/>
</dbReference>
<dbReference type="PROSITE" id="PS50294">
    <property type="entry name" value="WD_REPEATS_REGION"/>
    <property type="match status" value="6"/>
</dbReference>
<dbReference type="Pfam" id="PF00400">
    <property type="entry name" value="WD40"/>
    <property type="match status" value="7"/>
</dbReference>
<evidence type="ECO:0000259" key="7">
    <source>
        <dbReference type="Pfam" id="PF08154"/>
    </source>
</evidence>
<evidence type="ECO:0000313" key="8">
    <source>
        <dbReference type="EnsemblMetazoa" id="GAUT032155-PA"/>
    </source>
</evidence>
<reference evidence="8" key="1">
    <citation type="submission" date="2020-05" db="UniProtKB">
        <authorList>
            <consortium name="EnsemblMetazoa"/>
        </authorList>
    </citation>
    <scope>IDENTIFICATION</scope>
    <source>
        <strain evidence="8">TTRI</strain>
    </source>
</reference>
<dbReference type="InterPro" id="IPR012972">
    <property type="entry name" value="NLE"/>
</dbReference>
<evidence type="ECO:0000256" key="6">
    <source>
        <dbReference type="PROSITE-ProRule" id="PRU00221"/>
    </source>
</evidence>
<dbReference type="PANTHER" id="PTHR19848:SF0">
    <property type="entry name" value="NOTCHLESS PROTEIN HOMOLOG 1"/>
    <property type="match status" value="1"/>
</dbReference>
<dbReference type="CDD" id="cd00200">
    <property type="entry name" value="WD40"/>
    <property type="match status" value="1"/>
</dbReference>
<dbReference type="InterPro" id="IPR020472">
    <property type="entry name" value="WD40_PAC1"/>
</dbReference>
<keyword evidence="4" id="KW-0539">Nucleus</keyword>
<accession>A0A1A9VBQ2</accession>